<feature type="transmembrane region" description="Helical" evidence="6">
    <location>
        <begin position="22"/>
        <end position="48"/>
    </location>
</feature>
<comment type="caution">
    <text evidence="8">The sequence shown here is derived from an EMBL/GenBank/DDBJ whole genome shotgun (WGS) entry which is preliminary data.</text>
</comment>
<gene>
    <name evidence="8" type="ORF">GL300_17180</name>
</gene>
<evidence type="ECO:0000256" key="2">
    <source>
        <dbReference type="ARBA" id="ARBA00009399"/>
    </source>
</evidence>
<comment type="similarity">
    <text evidence="2">Belongs to the GtrA family.</text>
</comment>
<feature type="transmembrane region" description="Helical" evidence="6">
    <location>
        <begin position="87"/>
        <end position="108"/>
    </location>
</feature>
<dbReference type="PANTHER" id="PTHR38459:SF1">
    <property type="entry name" value="PROPHAGE BACTOPRENOL-LINKED GLUCOSE TRANSLOCASE HOMOLOG"/>
    <property type="match status" value="1"/>
</dbReference>
<dbReference type="GO" id="GO:0000271">
    <property type="term" value="P:polysaccharide biosynthetic process"/>
    <property type="evidence" value="ECO:0007669"/>
    <property type="project" value="InterPro"/>
</dbReference>
<evidence type="ECO:0000313" key="8">
    <source>
        <dbReference type="EMBL" id="MTH60948.1"/>
    </source>
</evidence>
<dbReference type="InterPro" id="IPR051401">
    <property type="entry name" value="GtrA_CellWall_Glycosyl"/>
</dbReference>
<dbReference type="Proteomes" id="UP000449846">
    <property type="component" value="Unassembled WGS sequence"/>
</dbReference>
<comment type="subcellular location">
    <subcellularLocation>
        <location evidence="1">Membrane</location>
        <topology evidence="1">Multi-pass membrane protein</topology>
    </subcellularLocation>
</comment>
<proteinExistence type="inferred from homology"/>
<dbReference type="AlphaFoldDB" id="A0A844HPG3"/>
<dbReference type="OrthoDB" id="7776825at2"/>
<evidence type="ECO:0000256" key="4">
    <source>
        <dbReference type="ARBA" id="ARBA00022989"/>
    </source>
</evidence>
<keyword evidence="5 6" id="KW-0472">Membrane</keyword>
<dbReference type="Pfam" id="PF04138">
    <property type="entry name" value="GtrA_DPMS_TM"/>
    <property type="match status" value="1"/>
</dbReference>
<sequence>MDGLSVLGCRAGKPVIAQLKRYGVFAGGSAFGAVVDYIVTLVAVRALGISPETALALAMVFSATAVFFWHEHLTFGSKGQPGLSRRYILFMLWSVVVWGMRAGMLFLFRMAGMPLYAALALAIGIASVVNYILSSRAIFRTTHQR</sequence>
<accession>A0A844HPG3</accession>
<reference evidence="8 9" key="1">
    <citation type="submission" date="2019-11" db="EMBL/GenBank/DDBJ databases">
        <authorList>
            <person name="Dong K."/>
        </authorList>
    </citation>
    <scope>NUCLEOTIDE SEQUENCE [LARGE SCALE GENOMIC DNA]</scope>
    <source>
        <strain evidence="8 9">NBRC 112902</strain>
    </source>
</reference>
<keyword evidence="3 6" id="KW-0812">Transmembrane</keyword>
<dbReference type="PANTHER" id="PTHR38459">
    <property type="entry name" value="PROPHAGE BACTOPRENOL-LINKED GLUCOSE TRANSLOCASE HOMOLOG"/>
    <property type="match status" value="1"/>
</dbReference>
<feature type="transmembrane region" description="Helical" evidence="6">
    <location>
        <begin position="54"/>
        <end position="75"/>
    </location>
</feature>
<dbReference type="InterPro" id="IPR007267">
    <property type="entry name" value="GtrA_DPMS_TM"/>
</dbReference>
<feature type="domain" description="GtrA/DPMS transmembrane" evidence="7">
    <location>
        <begin position="25"/>
        <end position="139"/>
    </location>
</feature>
<dbReference type="EMBL" id="WMIG01000011">
    <property type="protein sequence ID" value="MTH60948.1"/>
    <property type="molecule type" value="Genomic_DNA"/>
</dbReference>
<evidence type="ECO:0000256" key="6">
    <source>
        <dbReference type="SAM" id="Phobius"/>
    </source>
</evidence>
<evidence type="ECO:0000256" key="1">
    <source>
        <dbReference type="ARBA" id="ARBA00004141"/>
    </source>
</evidence>
<feature type="transmembrane region" description="Helical" evidence="6">
    <location>
        <begin position="114"/>
        <end position="133"/>
    </location>
</feature>
<dbReference type="GO" id="GO:0005886">
    <property type="term" value="C:plasma membrane"/>
    <property type="evidence" value="ECO:0007669"/>
    <property type="project" value="TreeGrafter"/>
</dbReference>
<evidence type="ECO:0000256" key="5">
    <source>
        <dbReference type="ARBA" id="ARBA00023136"/>
    </source>
</evidence>
<protein>
    <recommendedName>
        <fullName evidence="7">GtrA/DPMS transmembrane domain-containing protein</fullName>
    </recommendedName>
</protein>
<name>A0A844HPG3_9RHOB</name>
<keyword evidence="4 6" id="KW-1133">Transmembrane helix</keyword>
<evidence type="ECO:0000313" key="9">
    <source>
        <dbReference type="Proteomes" id="UP000449846"/>
    </source>
</evidence>
<organism evidence="8 9">
    <name type="scientific">Paracoccus litorisediminis</name>
    <dbReference type="NCBI Taxonomy" id="2006130"/>
    <lineage>
        <taxon>Bacteria</taxon>
        <taxon>Pseudomonadati</taxon>
        <taxon>Pseudomonadota</taxon>
        <taxon>Alphaproteobacteria</taxon>
        <taxon>Rhodobacterales</taxon>
        <taxon>Paracoccaceae</taxon>
        <taxon>Paracoccus</taxon>
    </lineage>
</organism>
<keyword evidence="9" id="KW-1185">Reference proteome</keyword>
<evidence type="ECO:0000256" key="3">
    <source>
        <dbReference type="ARBA" id="ARBA00022692"/>
    </source>
</evidence>
<evidence type="ECO:0000259" key="7">
    <source>
        <dbReference type="Pfam" id="PF04138"/>
    </source>
</evidence>